<gene>
    <name evidence="3" type="ORF">ERS852473_01196</name>
</gene>
<keyword evidence="1" id="KW-0175">Coiled coil</keyword>
<protein>
    <submittedName>
        <fullName evidence="3">Uncharacterized protein</fullName>
    </submittedName>
</protein>
<dbReference type="EMBL" id="CYZR01000003">
    <property type="protein sequence ID" value="CUN82470.1"/>
    <property type="molecule type" value="Genomic_DNA"/>
</dbReference>
<dbReference type="RefSeq" id="WP_055258583.1">
    <property type="nucleotide sequence ID" value="NZ_CABIXL010000003.1"/>
</dbReference>
<sequence length="527" mass="57026">MSIKNGDVINLNTYVCDDLYNKTIIINENINEITLTSNGEICNFKIFIKKRNSDLVVNINDLVLDSKEDIAINFASGEKHDYKNYLVFSGINSISSGGNISICVTNNQTLEIKGKEDGFLKLSGGCGIPTVGSSFYTEGAGNLIFSGQGFVEIISGKSDYRYKNENILGSGCGIGFYNKDVQDVSSIIILDDINVKISGESGKDVESISEDRTADEGGNGIYIKNSGIIEKKGNGLLEIKAGDGGCCIGDYSSGVCGNGGCAICMGDGTINIDNNTILKAGNGGSTQDKYEFSMVKGGNAGNIISLTEKEIAVVSSITMGDNINVILGSGGDSGSFIDGKVIRGFNGGNSGSIVNSNGKVKVKVGNINIVEGIGGRGGNINDINYNGKNGELIKKYLGDDIELIEKENETEKLLKDIEKLQNKEQEEKNETEEMVNKEGNSLDIEDRESETIKDTENLEEVMQDEENSAIEENIIEINKESGYSESLENIDDGNETEEKEEIKEQDSEKTKKKSIWQAIKRFFTMKD</sequence>
<proteinExistence type="predicted"/>
<feature type="compositionally biased region" description="Acidic residues" evidence="2">
    <location>
        <begin position="488"/>
        <end position="499"/>
    </location>
</feature>
<evidence type="ECO:0000313" key="3">
    <source>
        <dbReference type="EMBL" id="CUN82470.1"/>
    </source>
</evidence>
<comment type="caution">
    <text evidence="3">The sequence shown here is derived from an EMBL/GenBank/DDBJ whole genome shotgun (WGS) entry which is preliminary data.</text>
</comment>
<reference evidence="3 4" key="1">
    <citation type="submission" date="2015-09" db="EMBL/GenBank/DDBJ databases">
        <authorList>
            <consortium name="Pathogen Informatics"/>
            <person name="Wu L."/>
            <person name="Ma J."/>
        </authorList>
    </citation>
    <scope>NUCLEOTIDE SEQUENCE [LARGE SCALE GENOMIC DNA]</scope>
    <source>
        <strain evidence="3 4">2789STDY5834858</strain>
    </source>
</reference>
<dbReference type="Proteomes" id="UP000095488">
    <property type="component" value="Unassembled WGS sequence"/>
</dbReference>
<evidence type="ECO:0000256" key="2">
    <source>
        <dbReference type="SAM" id="MobiDB-lite"/>
    </source>
</evidence>
<keyword evidence="4" id="KW-1185">Reference proteome</keyword>
<feature type="compositionally biased region" description="Basic and acidic residues" evidence="2">
    <location>
        <begin position="500"/>
        <end position="509"/>
    </location>
</feature>
<feature type="region of interest" description="Disordered" evidence="2">
    <location>
        <begin position="479"/>
        <end position="511"/>
    </location>
</feature>
<feature type="coiled-coil region" evidence="1">
    <location>
        <begin position="403"/>
        <end position="440"/>
    </location>
</feature>
<organism evidence="3 4">
    <name type="scientific">Sarcina ventriculi</name>
    <name type="common">Clostridium ventriculi</name>
    <dbReference type="NCBI Taxonomy" id="1267"/>
    <lineage>
        <taxon>Bacteria</taxon>
        <taxon>Bacillati</taxon>
        <taxon>Bacillota</taxon>
        <taxon>Clostridia</taxon>
        <taxon>Eubacteriales</taxon>
        <taxon>Clostridiaceae</taxon>
        <taxon>Sarcina</taxon>
    </lineage>
</organism>
<evidence type="ECO:0000256" key="1">
    <source>
        <dbReference type="SAM" id="Coils"/>
    </source>
</evidence>
<name>A0ABP2APH1_SARVE</name>
<evidence type="ECO:0000313" key="4">
    <source>
        <dbReference type="Proteomes" id="UP000095488"/>
    </source>
</evidence>
<accession>A0ABP2APH1</accession>